<feature type="compositionally biased region" description="Polar residues" evidence="3">
    <location>
        <begin position="185"/>
        <end position="197"/>
    </location>
</feature>
<dbReference type="SMART" id="SM00726">
    <property type="entry name" value="UIM"/>
    <property type="match status" value="4"/>
</dbReference>
<dbReference type="Pfam" id="PF00443">
    <property type="entry name" value="UCH"/>
    <property type="match status" value="1"/>
</dbReference>
<evidence type="ECO:0000256" key="2">
    <source>
        <dbReference type="ARBA" id="ARBA00012759"/>
    </source>
</evidence>
<feature type="region of interest" description="Disordered" evidence="3">
    <location>
        <begin position="296"/>
        <end position="315"/>
    </location>
</feature>
<dbReference type="Pfam" id="PF02809">
    <property type="entry name" value="UIM"/>
    <property type="match status" value="3"/>
</dbReference>
<protein>
    <recommendedName>
        <fullName evidence="2">ubiquitinyl hydrolase 1</fullName>
        <ecNumber evidence="2">3.4.19.12</ecNumber>
    </recommendedName>
</protein>
<feature type="region of interest" description="Disordered" evidence="3">
    <location>
        <begin position="988"/>
        <end position="1050"/>
    </location>
</feature>
<feature type="compositionally biased region" description="Polar residues" evidence="3">
    <location>
        <begin position="159"/>
        <end position="177"/>
    </location>
</feature>
<dbReference type="PROSITE" id="PS50235">
    <property type="entry name" value="USP_3"/>
    <property type="match status" value="1"/>
</dbReference>
<proteinExistence type="predicted"/>
<comment type="caution">
    <text evidence="5">The sequence shown here is derived from an EMBL/GenBank/DDBJ whole genome shotgun (WGS) entry which is preliminary data.</text>
</comment>
<dbReference type="InterPro" id="IPR018200">
    <property type="entry name" value="USP_CS"/>
</dbReference>
<feature type="compositionally biased region" description="Polar residues" evidence="3">
    <location>
        <begin position="277"/>
        <end position="289"/>
    </location>
</feature>
<organism evidence="5 6">
    <name type="scientific">Porites lobata</name>
    <dbReference type="NCBI Taxonomy" id="104759"/>
    <lineage>
        <taxon>Eukaryota</taxon>
        <taxon>Metazoa</taxon>
        <taxon>Cnidaria</taxon>
        <taxon>Anthozoa</taxon>
        <taxon>Hexacorallia</taxon>
        <taxon>Scleractinia</taxon>
        <taxon>Fungiina</taxon>
        <taxon>Poritidae</taxon>
        <taxon>Porites</taxon>
    </lineage>
</organism>
<feature type="region of interest" description="Disordered" evidence="3">
    <location>
        <begin position="963"/>
        <end position="982"/>
    </location>
</feature>
<evidence type="ECO:0000256" key="3">
    <source>
        <dbReference type="SAM" id="MobiDB-lite"/>
    </source>
</evidence>
<dbReference type="CDD" id="cd02257">
    <property type="entry name" value="Peptidase_C19"/>
    <property type="match status" value="2"/>
</dbReference>
<feature type="compositionally biased region" description="Polar residues" evidence="3">
    <location>
        <begin position="134"/>
        <end position="144"/>
    </location>
</feature>
<feature type="compositionally biased region" description="Low complexity" evidence="3">
    <location>
        <begin position="303"/>
        <end position="314"/>
    </location>
</feature>
<feature type="compositionally biased region" description="Low complexity" evidence="3">
    <location>
        <begin position="1028"/>
        <end position="1050"/>
    </location>
</feature>
<keyword evidence="6" id="KW-1185">Reference proteome</keyword>
<name>A0ABN8NKS7_9CNID</name>
<dbReference type="Gene3D" id="3.90.70.10">
    <property type="entry name" value="Cysteine proteinases"/>
    <property type="match status" value="2"/>
</dbReference>
<feature type="region of interest" description="Disordered" evidence="3">
    <location>
        <begin position="133"/>
        <end position="290"/>
    </location>
</feature>
<dbReference type="InterPro" id="IPR001394">
    <property type="entry name" value="Peptidase_C19_UCH"/>
</dbReference>
<gene>
    <name evidence="5" type="ORF">PLOB_00022232</name>
</gene>
<dbReference type="PANTHER" id="PTHR21646:SF74">
    <property type="entry name" value="UBIQUITIN CARBOXYL-TERMINAL HYDROLASE 19"/>
    <property type="match status" value="1"/>
</dbReference>
<sequence>MAASVLDGEKLCEVSGNVRWSSMAQAPMSIQSGSLAVYKLSDSFYIHARTTAKRGKFLLKANKFGVVTRDSKLTLSLDTDSKASVSINMKDANPSQLRVFLDSLNGIMAYHSSLKGKLSSSSSKENKVHDIENQPCNTLNSSGSAPGVLTHKLPPRSKPVSSSPCSPQNRMTPNRPSNYFAKQMNPPSSSYNSQNKKTPFFDQTRARGKLSSSSSKENNIQDIENQPCNTLNSSSSAPAVLTHELPPRSKIVSSSPPSPRNRMTPNRPSNYFAKQMNPPSSSYNSQNKKTPFFDQTRARDNLSNTSSSGKSASSFYGRNSGNSGLFSFERKSSGTLGPGLMPPPRLSSAITFRSRDKRPFEKEVTLTGFSNLGNTCYMNAILQSLLGVPPFVQDLSNKALLDRVHPHCLYRCLYNVMMCKRRSGNAEALKNSLRKLKRTISEAATRFSGYHQHDAHEFLCQVFDQLRDDVDTCNSPSSKATSKEGSGMVADTQCPVTRSFESAVLHTVSCKQCGESALKEEIYHAFSLDIPTLLPDSSSLTTINLQTLLAKYFKDEELEYKCSKCEAKEAVISHNFIRLPRLLVLHLKRYEYDNLTEEQAKKQDKVNIERFIDLSMLCSSKTKPPLDFCPKSLLQMSPPKSKQKPQKRHYISEDDDDSNDFQPSPSVRRKLDHSFRNSSATSPFKMSSRSKTVEASSKSGQDAMGSFEPHLIDNSDSDDKENNVDSHISASNSPVWRGTEEEQMEWAIAESTKSTEKAAGSSTQQVSYTGKLASAKSLSTSDFVLDANVVGSETDAVLTETRVKDLTNDTASVGLCEDPVWARSEEEQVKWALKESAKSAKKAYNAGSIIQHESGNDIQPAPVDFDDGDFVFISDVSDDDLIYAAPERRTGEPVGLKGGGPVTKETCLDEFVASDVDGFSMGSDDVRTNDENCSDNPGVEVSSKKPVILKNTPIKNFNKYKKRNVHYKQKTRTDNDFLNTTPTLGKFDGNLFDDVPQQPKSPYNNESPRSSNKSSWCPRSATKLTPLSSNRSSWNPSSPAKLSPFRSNSSSWYSRSAAKFRDEDMEKAINMSLQDQRVLSEEDEELNRALQLSLQEFEEKCPPEDQLASPRSLNVAETENLSCYSTIQDDESELSTHSYRLISIVSHLGTSSTSGHYISDVYDCKTKHWTSYDDSTATKVAEHGVRYKRQQSGYIFFYLYKQCVDAIENSASVKEKK</sequence>
<dbReference type="InterPro" id="IPR050185">
    <property type="entry name" value="Ub_carboxyl-term_hydrolase"/>
</dbReference>
<feature type="compositionally biased region" description="Polar residues" evidence="3">
    <location>
        <begin position="725"/>
        <end position="734"/>
    </location>
</feature>
<dbReference type="InterPro" id="IPR003903">
    <property type="entry name" value="UIM_dom"/>
</dbReference>
<dbReference type="SUPFAM" id="SSF54001">
    <property type="entry name" value="Cysteine proteinases"/>
    <property type="match status" value="1"/>
</dbReference>
<dbReference type="InterPro" id="IPR038765">
    <property type="entry name" value="Papain-like_cys_pep_sf"/>
</dbReference>
<evidence type="ECO:0000313" key="6">
    <source>
        <dbReference type="Proteomes" id="UP001159405"/>
    </source>
</evidence>
<comment type="catalytic activity">
    <reaction evidence="1">
        <text>Thiol-dependent hydrolysis of ester, thioester, amide, peptide and isopeptide bonds formed by the C-terminal Gly of ubiquitin (a 76-residue protein attached to proteins as an intracellular targeting signal).</text>
        <dbReference type="EC" id="3.4.19.12"/>
    </reaction>
</comment>
<dbReference type="EMBL" id="CALNXK010000026">
    <property type="protein sequence ID" value="CAH3113369.1"/>
    <property type="molecule type" value="Genomic_DNA"/>
</dbReference>
<evidence type="ECO:0000256" key="1">
    <source>
        <dbReference type="ARBA" id="ARBA00000707"/>
    </source>
</evidence>
<dbReference type="Proteomes" id="UP001159405">
    <property type="component" value="Unassembled WGS sequence"/>
</dbReference>
<feature type="compositionally biased region" description="Polar residues" evidence="3">
    <location>
        <begin position="251"/>
        <end position="269"/>
    </location>
</feature>
<dbReference type="EC" id="3.4.19.12" evidence="2"/>
<dbReference type="PROSITE" id="PS50330">
    <property type="entry name" value="UIM"/>
    <property type="match status" value="1"/>
</dbReference>
<evidence type="ECO:0000259" key="4">
    <source>
        <dbReference type="PROSITE" id="PS50235"/>
    </source>
</evidence>
<feature type="domain" description="USP" evidence="4">
    <location>
        <begin position="367"/>
        <end position="1201"/>
    </location>
</feature>
<reference evidence="5 6" key="1">
    <citation type="submission" date="2022-05" db="EMBL/GenBank/DDBJ databases">
        <authorList>
            <consortium name="Genoscope - CEA"/>
            <person name="William W."/>
        </authorList>
    </citation>
    <scope>NUCLEOTIDE SEQUENCE [LARGE SCALE GENOMIC DNA]</scope>
</reference>
<dbReference type="PANTHER" id="PTHR21646">
    <property type="entry name" value="UBIQUITIN CARBOXYL-TERMINAL HYDROLASE"/>
    <property type="match status" value="1"/>
</dbReference>
<dbReference type="PROSITE" id="PS00972">
    <property type="entry name" value="USP_1"/>
    <property type="match status" value="1"/>
</dbReference>
<feature type="region of interest" description="Disordered" evidence="3">
    <location>
        <begin position="629"/>
        <end position="739"/>
    </location>
</feature>
<feature type="compositionally biased region" description="Polar residues" evidence="3">
    <location>
        <begin position="998"/>
        <end position="1027"/>
    </location>
</feature>
<feature type="compositionally biased region" description="Polar residues" evidence="3">
    <location>
        <begin position="210"/>
        <end position="237"/>
    </location>
</feature>
<accession>A0ABN8NKS7</accession>
<dbReference type="InterPro" id="IPR028889">
    <property type="entry name" value="USP"/>
</dbReference>
<dbReference type="PROSITE" id="PS00973">
    <property type="entry name" value="USP_2"/>
    <property type="match status" value="1"/>
</dbReference>
<evidence type="ECO:0000313" key="5">
    <source>
        <dbReference type="EMBL" id="CAH3113369.1"/>
    </source>
</evidence>
<feature type="compositionally biased region" description="Polar residues" evidence="3">
    <location>
        <begin position="676"/>
        <end position="700"/>
    </location>
</feature>